<evidence type="ECO:0000256" key="5">
    <source>
        <dbReference type="ARBA" id="ARBA00023157"/>
    </source>
</evidence>
<protein>
    <submittedName>
        <fullName evidence="9">Relaxin-3-like</fullName>
    </submittedName>
</protein>
<feature type="signal peptide" evidence="6">
    <location>
        <begin position="1"/>
        <end position="21"/>
    </location>
</feature>
<organism evidence="8 9">
    <name type="scientific">Notothenia coriiceps</name>
    <name type="common">black rockcod</name>
    <dbReference type="NCBI Taxonomy" id="8208"/>
    <lineage>
        <taxon>Eukaryota</taxon>
        <taxon>Metazoa</taxon>
        <taxon>Chordata</taxon>
        <taxon>Craniata</taxon>
        <taxon>Vertebrata</taxon>
        <taxon>Euteleostomi</taxon>
        <taxon>Actinopterygii</taxon>
        <taxon>Neopterygii</taxon>
        <taxon>Teleostei</taxon>
        <taxon>Neoteleostei</taxon>
        <taxon>Acanthomorphata</taxon>
        <taxon>Eupercaria</taxon>
        <taxon>Perciformes</taxon>
        <taxon>Notothenioidei</taxon>
        <taxon>Nototheniidae</taxon>
        <taxon>Notothenia</taxon>
    </lineage>
</organism>
<feature type="chain" id="PRO_5026853990" evidence="6">
    <location>
        <begin position="22"/>
        <end position="109"/>
    </location>
</feature>
<keyword evidence="3" id="KW-0964">Secreted</keyword>
<dbReference type="KEGG" id="ncc:104957100"/>
<accession>A0A6I9PA65</accession>
<keyword evidence="5" id="KW-1015">Disulfide bond</keyword>
<evidence type="ECO:0000256" key="3">
    <source>
        <dbReference type="ARBA" id="ARBA00022525"/>
    </source>
</evidence>
<dbReference type="PANTHER" id="PTHR20968:SF2">
    <property type="entry name" value="INSULIN-LIKE PEPTIDE INSL5"/>
    <property type="match status" value="1"/>
</dbReference>
<dbReference type="GO" id="GO:0001664">
    <property type="term" value="F:G protein-coupled receptor binding"/>
    <property type="evidence" value="ECO:0007669"/>
    <property type="project" value="TreeGrafter"/>
</dbReference>
<dbReference type="Proteomes" id="UP000504611">
    <property type="component" value="Unplaced"/>
</dbReference>
<proteinExistence type="predicted"/>
<reference evidence="9" key="1">
    <citation type="submission" date="2025-08" db="UniProtKB">
        <authorList>
            <consortium name="RefSeq"/>
        </authorList>
    </citation>
    <scope>IDENTIFICATION</scope>
    <source>
        <tissue evidence="9">Muscle</tissue>
    </source>
</reference>
<dbReference type="RefSeq" id="XP_010783016.1">
    <property type="nucleotide sequence ID" value="XM_010784714.1"/>
</dbReference>
<evidence type="ECO:0000256" key="4">
    <source>
        <dbReference type="ARBA" id="ARBA00022702"/>
    </source>
</evidence>
<dbReference type="InterPro" id="IPR051777">
    <property type="entry name" value="Insulin-like_neuro_ligands"/>
</dbReference>
<dbReference type="PANTHER" id="PTHR20968">
    <property type="entry name" value="ILGF DOMAIN-CONTAINING PROTEIN"/>
    <property type="match status" value="1"/>
</dbReference>
<dbReference type="GO" id="GO:0005576">
    <property type="term" value="C:extracellular region"/>
    <property type="evidence" value="ECO:0007669"/>
    <property type="project" value="UniProtKB-SubCell"/>
</dbReference>
<comment type="subunit">
    <text evidence="2">Heterodimer of a B chain and an A chain linked by two disulfide bonds.</text>
</comment>
<name>A0A6I9PA65_9TELE</name>
<dbReference type="Pfam" id="PF00049">
    <property type="entry name" value="Insulin"/>
    <property type="match status" value="1"/>
</dbReference>
<evidence type="ECO:0000256" key="2">
    <source>
        <dbReference type="ARBA" id="ARBA00011207"/>
    </source>
</evidence>
<dbReference type="InterPro" id="IPR036438">
    <property type="entry name" value="Insulin-like_sf"/>
</dbReference>
<dbReference type="GeneID" id="104957100"/>
<dbReference type="SUPFAM" id="SSF56994">
    <property type="entry name" value="Insulin-like"/>
    <property type="match status" value="1"/>
</dbReference>
<dbReference type="GO" id="GO:0005179">
    <property type="term" value="F:hormone activity"/>
    <property type="evidence" value="ECO:0007669"/>
    <property type="project" value="UniProtKB-KW"/>
</dbReference>
<comment type="subcellular location">
    <subcellularLocation>
        <location evidence="1">Secreted</location>
    </subcellularLocation>
</comment>
<dbReference type="SMART" id="SM00078">
    <property type="entry name" value="IlGF"/>
    <property type="match status" value="1"/>
</dbReference>
<dbReference type="InterPro" id="IPR016179">
    <property type="entry name" value="Insulin-like"/>
</dbReference>
<keyword evidence="6" id="KW-0732">Signal</keyword>
<keyword evidence="8" id="KW-1185">Reference proteome</keyword>
<keyword evidence="4" id="KW-0372">Hormone</keyword>
<dbReference type="Gene3D" id="1.10.100.10">
    <property type="entry name" value="Insulin-like"/>
    <property type="match status" value="1"/>
</dbReference>
<evidence type="ECO:0000256" key="1">
    <source>
        <dbReference type="ARBA" id="ARBA00004613"/>
    </source>
</evidence>
<dbReference type="AlphaFoldDB" id="A0A6I9PA65"/>
<sequence length="109" mass="12273">MRSVLLLALLLCTVYVAHVQAQDNKNTLRLCGRALMRAVVYTCGGSRWRRVTGGEETLQDGIGLCLFAGRREPELKRTDNDRQWRDLNQALITVCCQVGCRKSDLSMLC</sequence>
<evidence type="ECO:0000256" key="6">
    <source>
        <dbReference type="SAM" id="SignalP"/>
    </source>
</evidence>
<gene>
    <name evidence="9" type="primary">LOC104957100</name>
</gene>
<feature type="domain" description="Insulin-like" evidence="7">
    <location>
        <begin position="28"/>
        <end position="109"/>
    </location>
</feature>
<evidence type="ECO:0000259" key="7">
    <source>
        <dbReference type="SMART" id="SM00078"/>
    </source>
</evidence>
<evidence type="ECO:0000313" key="8">
    <source>
        <dbReference type="Proteomes" id="UP000504611"/>
    </source>
</evidence>
<evidence type="ECO:0000313" key="9">
    <source>
        <dbReference type="RefSeq" id="XP_010783016.1"/>
    </source>
</evidence>
<dbReference type="CDD" id="cd04365">
    <property type="entry name" value="IlGF_relaxin_like"/>
    <property type="match status" value="1"/>
</dbReference>
<dbReference type="OrthoDB" id="9443437at2759"/>